<gene>
    <name evidence="2" type="primary">trxA_2</name>
    <name evidence="2" type="ORF">NCTC12092_01881</name>
</gene>
<dbReference type="RefSeq" id="WP_111678716.1">
    <property type="nucleotide sequence ID" value="NZ_UHFF01000002.1"/>
</dbReference>
<proteinExistence type="predicted"/>
<dbReference type="EMBL" id="UHFF01000002">
    <property type="protein sequence ID" value="SUN49426.1"/>
    <property type="molecule type" value="Genomic_DNA"/>
</dbReference>
<dbReference type="Proteomes" id="UP000254461">
    <property type="component" value="Unassembled WGS sequence"/>
</dbReference>
<reference evidence="2 3" key="1">
    <citation type="submission" date="2018-06" db="EMBL/GenBank/DDBJ databases">
        <authorList>
            <consortium name="Pathogen Informatics"/>
            <person name="Doyle S."/>
        </authorList>
    </citation>
    <scope>NUCLEOTIDE SEQUENCE [LARGE SCALE GENOMIC DNA]</scope>
    <source>
        <strain evidence="2 3">NCTC12092</strain>
    </source>
</reference>
<dbReference type="PANTHER" id="PTHR10438">
    <property type="entry name" value="THIOREDOXIN"/>
    <property type="match status" value="1"/>
</dbReference>
<sequence length="105" mass="12374">MIIPKSKDELARLIETEPRLVLFFTADWCPDCQYIYPVMPELETENSDMTFVRLDRDDFIDLAQDWQIFGIPSFLVMEKGQEKGRLVNRLRKTKAEISDFLAAYH</sequence>
<evidence type="ECO:0000313" key="3">
    <source>
        <dbReference type="Proteomes" id="UP000254461"/>
    </source>
</evidence>
<evidence type="ECO:0000313" key="2">
    <source>
        <dbReference type="EMBL" id="SUN49426.1"/>
    </source>
</evidence>
<dbReference type="SUPFAM" id="SSF52833">
    <property type="entry name" value="Thioredoxin-like"/>
    <property type="match status" value="1"/>
</dbReference>
<evidence type="ECO:0000259" key="1">
    <source>
        <dbReference type="PROSITE" id="PS51352"/>
    </source>
</evidence>
<organism evidence="2 3">
    <name type="scientific">Streptococcus equi subsp. equi</name>
    <dbReference type="NCBI Taxonomy" id="148942"/>
    <lineage>
        <taxon>Bacteria</taxon>
        <taxon>Bacillati</taxon>
        <taxon>Bacillota</taxon>
        <taxon>Bacilli</taxon>
        <taxon>Lactobacillales</taxon>
        <taxon>Streptococcaceae</taxon>
        <taxon>Streptococcus</taxon>
    </lineage>
</organism>
<name>A0A380JX81_9STRE</name>
<dbReference type="InterPro" id="IPR013766">
    <property type="entry name" value="Thioredoxin_domain"/>
</dbReference>
<protein>
    <submittedName>
        <fullName evidence="2">Thioredoxin</fullName>
    </submittedName>
</protein>
<feature type="domain" description="Thioredoxin" evidence="1">
    <location>
        <begin position="1"/>
        <end position="105"/>
    </location>
</feature>
<dbReference type="AlphaFoldDB" id="A0A380JX81"/>
<dbReference type="CDD" id="cd02947">
    <property type="entry name" value="TRX_family"/>
    <property type="match status" value="1"/>
</dbReference>
<dbReference type="Pfam" id="PF00085">
    <property type="entry name" value="Thioredoxin"/>
    <property type="match status" value="1"/>
</dbReference>
<dbReference type="PANTHER" id="PTHR10438:SF468">
    <property type="entry name" value="THIOREDOXIN-1-RELATED"/>
    <property type="match status" value="1"/>
</dbReference>
<dbReference type="PROSITE" id="PS51352">
    <property type="entry name" value="THIOREDOXIN_2"/>
    <property type="match status" value="1"/>
</dbReference>
<accession>A0A380JX81</accession>
<dbReference type="InterPro" id="IPR050620">
    <property type="entry name" value="Thioredoxin_H-type-like"/>
</dbReference>
<dbReference type="InterPro" id="IPR036249">
    <property type="entry name" value="Thioredoxin-like_sf"/>
</dbReference>
<dbReference type="Gene3D" id="3.40.30.10">
    <property type="entry name" value="Glutaredoxin"/>
    <property type="match status" value="1"/>
</dbReference>